<accession>A0A3M7TGM4</accession>
<dbReference type="OrthoDB" id="667966at2"/>
<evidence type="ECO:0000259" key="4">
    <source>
        <dbReference type="PROSITE" id="PS50042"/>
    </source>
</evidence>
<dbReference type="GO" id="GO:0003700">
    <property type="term" value="F:DNA-binding transcription factor activity"/>
    <property type="evidence" value="ECO:0007669"/>
    <property type="project" value="TreeGrafter"/>
</dbReference>
<keyword evidence="2" id="KW-0238">DNA-binding</keyword>
<dbReference type="InterPro" id="IPR012318">
    <property type="entry name" value="HTH_CRP"/>
</dbReference>
<dbReference type="SMART" id="SM00419">
    <property type="entry name" value="HTH_CRP"/>
    <property type="match status" value="1"/>
</dbReference>
<protein>
    <submittedName>
        <fullName evidence="6">Crp/Fnr family transcriptional regulator</fullName>
    </submittedName>
</protein>
<keyword evidence="3" id="KW-0804">Transcription</keyword>
<dbReference type="Pfam" id="PF00027">
    <property type="entry name" value="cNMP_binding"/>
    <property type="match status" value="1"/>
</dbReference>
<dbReference type="InterPro" id="IPR036390">
    <property type="entry name" value="WH_DNA-bd_sf"/>
</dbReference>
<dbReference type="PANTHER" id="PTHR24567:SF26">
    <property type="entry name" value="REGULATORY PROTEIN YEIL"/>
    <property type="match status" value="1"/>
</dbReference>
<sequence length="197" mass="23376">MIIENLLFSYGAEIKKYKTNEIIFREEELPFYYFQILKGKIKLNNYNEGGKEFIQNIFSDGNSFGEALLFIDRPYPMNAIAITESKIIRLPKADFLTLIKENPKISMNIHHCLADRMYYKYIMLYNLSFQNPIDKLKLLMEYLKSYHDDKCPYSFQIPMTRQQLASLTGLCVETVIRTIKAMEKENMLKIINRKIFY</sequence>
<dbReference type="InterPro" id="IPR050397">
    <property type="entry name" value="Env_Response_Regulators"/>
</dbReference>
<dbReference type="InterPro" id="IPR014710">
    <property type="entry name" value="RmlC-like_jellyroll"/>
</dbReference>
<dbReference type="Proteomes" id="UP000278775">
    <property type="component" value="Unassembled WGS sequence"/>
</dbReference>
<dbReference type="CDD" id="cd00038">
    <property type="entry name" value="CAP_ED"/>
    <property type="match status" value="1"/>
</dbReference>
<dbReference type="PANTHER" id="PTHR24567">
    <property type="entry name" value="CRP FAMILY TRANSCRIPTIONAL REGULATORY PROTEIN"/>
    <property type="match status" value="1"/>
</dbReference>
<dbReference type="SUPFAM" id="SSF51206">
    <property type="entry name" value="cAMP-binding domain-like"/>
    <property type="match status" value="1"/>
</dbReference>
<dbReference type="PROSITE" id="PS50042">
    <property type="entry name" value="CNMP_BINDING_3"/>
    <property type="match status" value="1"/>
</dbReference>
<evidence type="ECO:0000256" key="2">
    <source>
        <dbReference type="ARBA" id="ARBA00023125"/>
    </source>
</evidence>
<dbReference type="AlphaFoldDB" id="A0A3M7TGM4"/>
<name>A0A3M7TGM4_9FLAO</name>
<gene>
    <name evidence="6" type="ORF">D1631_10985</name>
</gene>
<feature type="domain" description="HTH crp-type" evidence="5">
    <location>
        <begin position="130"/>
        <end position="197"/>
    </location>
</feature>
<dbReference type="SUPFAM" id="SSF46785">
    <property type="entry name" value="Winged helix' DNA-binding domain"/>
    <property type="match status" value="1"/>
</dbReference>
<comment type="caution">
    <text evidence="6">The sequence shown here is derived from an EMBL/GenBank/DDBJ whole genome shotgun (WGS) entry which is preliminary data.</text>
</comment>
<dbReference type="GO" id="GO:0003677">
    <property type="term" value="F:DNA binding"/>
    <property type="evidence" value="ECO:0007669"/>
    <property type="project" value="UniProtKB-KW"/>
</dbReference>
<evidence type="ECO:0000256" key="3">
    <source>
        <dbReference type="ARBA" id="ARBA00023163"/>
    </source>
</evidence>
<dbReference type="PRINTS" id="PR00034">
    <property type="entry name" value="HTHCRP"/>
</dbReference>
<feature type="domain" description="Cyclic nucleotide-binding" evidence="4">
    <location>
        <begin position="15"/>
        <end position="116"/>
    </location>
</feature>
<evidence type="ECO:0000259" key="5">
    <source>
        <dbReference type="PROSITE" id="PS51063"/>
    </source>
</evidence>
<organism evidence="6 7">
    <name type="scientific">Chryseobacterium nematophagum</name>
    <dbReference type="NCBI Taxonomy" id="2305228"/>
    <lineage>
        <taxon>Bacteria</taxon>
        <taxon>Pseudomonadati</taxon>
        <taxon>Bacteroidota</taxon>
        <taxon>Flavobacteriia</taxon>
        <taxon>Flavobacteriales</taxon>
        <taxon>Weeksellaceae</taxon>
        <taxon>Chryseobacterium group</taxon>
        <taxon>Chryseobacterium</taxon>
    </lineage>
</organism>
<evidence type="ECO:0000313" key="7">
    <source>
        <dbReference type="Proteomes" id="UP000278775"/>
    </source>
</evidence>
<dbReference type="InterPro" id="IPR018490">
    <property type="entry name" value="cNMP-bd_dom_sf"/>
</dbReference>
<dbReference type="PROSITE" id="PS51063">
    <property type="entry name" value="HTH_CRP_2"/>
    <property type="match status" value="1"/>
</dbReference>
<dbReference type="Gene3D" id="2.60.120.10">
    <property type="entry name" value="Jelly Rolls"/>
    <property type="match status" value="1"/>
</dbReference>
<dbReference type="EMBL" id="QWIU01000002">
    <property type="protein sequence ID" value="RNA62418.1"/>
    <property type="molecule type" value="Genomic_DNA"/>
</dbReference>
<keyword evidence="1" id="KW-0805">Transcription regulation</keyword>
<dbReference type="CDD" id="cd00092">
    <property type="entry name" value="HTH_CRP"/>
    <property type="match status" value="1"/>
</dbReference>
<dbReference type="RefSeq" id="WP_122636483.1">
    <property type="nucleotide sequence ID" value="NZ_QWIU01000002.1"/>
</dbReference>
<dbReference type="InterPro" id="IPR000595">
    <property type="entry name" value="cNMP-bd_dom"/>
</dbReference>
<evidence type="ECO:0000256" key="1">
    <source>
        <dbReference type="ARBA" id="ARBA00023015"/>
    </source>
</evidence>
<dbReference type="Pfam" id="PF13545">
    <property type="entry name" value="HTH_Crp_2"/>
    <property type="match status" value="1"/>
</dbReference>
<evidence type="ECO:0000313" key="6">
    <source>
        <dbReference type="EMBL" id="RNA62418.1"/>
    </source>
</evidence>
<proteinExistence type="predicted"/>
<dbReference type="GO" id="GO:0005829">
    <property type="term" value="C:cytosol"/>
    <property type="evidence" value="ECO:0007669"/>
    <property type="project" value="TreeGrafter"/>
</dbReference>
<reference evidence="6 7" key="1">
    <citation type="submission" date="2018-08" db="EMBL/GenBank/DDBJ databases">
        <title>Chryseobacterium nematophagum: a novel matrix digesting pathogen of nematodes.</title>
        <authorList>
            <person name="Page A."/>
            <person name="Roberts M."/>
            <person name="Felix M.-A."/>
            <person name="Weir W."/>
        </authorList>
    </citation>
    <scope>NUCLEOTIDE SEQUENCE [LARGE SCALE GENOMIC DNA]</scope>
    <source>
        <strain evidence="6 7">JUb129</strain>
    </source>
</reference>